<proteinExistence type="predicted"/>
<protein>
    <submittedName>
        <fullName evidence="2">Uncharacterized protein</fullName>
    </submittedName>
</protein>
<reference evidence="2" key="3">
    <citation type="submission" date="2023-03" db="UniProtKB">
        <authorList>
            <consortium name="EnsemblPlants"/>
        </authorList>
    </citation>
    <scope>IDENTIFICATION</scope>
    <source>
        <strain evidence="2">cv. Chiifu-401-42</strain>
    </source>
</reference>
<organism evidence="2 3">
    <name type="scientific">Brassica campestris</name>
    <name type="common">Field mustard</name>
    <dbReference type="NCBI Taxonomy" id="3711"/>
    <lineage>
        <taxon>Eukaryota</taxon>
        <taxon>Viridiplantae</taxon>
        <taxon>Streptophyta</taxon>
        <taxon>Embryophyta</taxon>
        <taxon>Tracheophyta</taxon>
        <taxon>Spermatophyta</taxon>
        <taxon>Magnoliopsida</taxon>
        <taxon>eudicotyledons</taxon>
        <taxon>Gunneridae</taxon>
        <taxon>Pentapetalae</taxon>
        <taxon>rosids</taxon>
        <taxon>malvids</taxon>
        <taxon>Brassicales</taxon>
        <taxon>Brassicaceae</taxon>
        <taxon>Brassiceae</taxon>
        <taxon>Brassica</taxon>
    </lineage>
</organism>
<evidence type="ECO:0000256" key="1">
    <source>
        <dbReference type="SAM" id="MobiDB-lite"/>
    </source>
</evidence>
<dbReference type="Proteomes" id="UP000011750">
    <property type="component" value="Chromosome A04"/>
</dbReference>
<evidence type="ECO:0000313" key="3">
    <source>
        <dbReference type="Proteomes" id="UP000011750"/>
    </source>
</evidence>
<name>M4E9M0_BRACM</name>
<dbReference type="EnsemblPlants" id="Bra025476.1">
    <property type="protein sequence ID" value="Bra025476.1-P"/>
    <property type="gene ID" value="Bra025476"/>
</dbReference>
<evidence type="ECO:0000313" key="2">
    <source>
        <dbReference type="EnsemblPlants" id="Bra025476.1-P"/>
    </source>
</evidence>
<dbReference type="InParanoid" id="M4E9M0"/>
<sequence length="128" mass="14228">MSFFDRQAVKFHKQLEAIRGGDPRVVVATGINPKFEGDSVLDLTINSVKIVVVTVFPTTTNRIGELRSRRMKNACKNGEADEQDFRTEKTTSSRKRRASKDKAKEMAQTEEGAVNGGKGRSLLLVLVF</sequence>
<dbReference type="Gramene" id="Bra025476.1">
    <property type="protein sequence ID" value="Bra025476.1-P"/>
    <property type="gene ID" value="Bra025476"/>
</dbReference>
<feature type="region of interest" description="Disordered" evidence="1">
    <location>
        <begin position="74"/>
        <end position="115"/>
    </location>
</feature>
<reference evidence="2 3" key="2">
    <citation type="journal article" date="2018" name="Hortic Res">
        <title>Improved Brassica rapa reference genome by single-molecule sequencing and chromosome conformation capture technologies.</title>
        <authorList>
            <person name="Zhang L."/>
            <person name="Cai X."/>
            <person name="Wu J."/>
            <person name="Liu M."/>
            <person name="Grob S."/>
            <person name="Cheng F."/>
            <person name="Liang J."/>
            <person name="Cai C."/>
            <person name="Liu Z."/>
            <person name="Liu B."/>
            <person name="Wang F."/>
            <person name="Li S."/>
            <person name="Liu F."/>
            <person name="Li X."/>
            <person name="Cheng L."/>
            <person name="Yang W."/>
            <person name="Li M.H."/>
            <person name="Grossniklaus U."/>
            <person name="Zheng H."/>
            <person name="Wang X."/>
        </authorList>
    </citation>
    <scope>NUCLEOTIDE SEQUENCE [LARGE SCALE GENOMIC DNA]</scope>
    <source>
        <strain evidence="2 3">cv. Chiifu-401-42</strain>
    </source>
</reference>
<dbReference type="AlphaFoldDB" id="M4E9M0"/>
<dbReference type="HOGENOM" id="CLU_1962686_0_0_1"/>
<accession>M4E9M0</accession>
<reference evidence="2 3" key="1">
    <citation type="journal article" date="2011" name="Nat. Genet.">
        <title>The genome of the mesopolyploid crop species Brassica rapa.</title>
        <authorList>
            <consortium name="Brassica rapa Genome Sequencing Project Consortium"/>
            <person name="Wang X."/>
            <person name="Wang H."/>
            <person name="Wang J."/>
            <person name="Sun R."/>
            <person name="Wu J."/>
            <person name="Liu S."/>
            <person name="Bai Y."/>
            <person name="Mun J.H."/>
            <person name="Bancroft I."/>
            <person name="Cheng F."/>
            <person name="Huang S."/>
            <person name="Li X."/>
            <person name="Hua W."/>
            <person name="Wang J."/>
            <person name="Wang X."/>
            <person name="Freeling M."/>
            <person name="Pires J.C."/>
            <person name="Paterson A.H."/>
            <person name="Chalhoub B."/>
            <person name="Wang B."/>
            <person name="Hayward A."/>
            <person name="Sharpe A.G."/>
            <person name="Park B.S."/>
            <person name="Weisshaar B."/>
            <person name="Liu B."/>
            <person name="Li B."/>
            <person name="Liu B."/>
            <person name="Tong C."/>
            <person name="Song C."/>
            <person name="Duran C."/>
            <person name="Peng C."/>
            <person name="Geng C."/>
            <person name="Koh C."/>
            <person name="Lin C."/>
            <person name="Edwards D."/>
            <person name="Mu D."/>
            <person name="Shen D."/>
            <person name="Soumpourou E."/>
            <person name="Li F."/>
            <person name="Fraser F."/>
            <person name="Conant G."/>
            <person name="Lassalle G."/>
            <person name="King G.J."/>
            <person name="Bonnema G."/>
            <person name="Tang H."/>
            <person name="Wang H."/>
            <person name="Belcram H."/>
            <person name="Zhou H."/>
            <person name="Hirakawa H."/>
            <person name="Abe H."/>
            <person name="Guo H."/>
            <person name="Wang H."/>
            <person name="Jin H."/>
            <person name="Parkin I.A."/>
            <person name="Batley J."/>
            <person name="Kim J.S."/>
            <person name="Just J."/>
            <person name="Li J."/>
            <person name="Xu J."/>
            <person name="Deng J."/>
            <person name="Kim J.A."/>
            <person name="Li J."/>
            <person name="Yu J."/>
            <person name="Meng J."/>
            <person name="Wang J."/>
            <person name="Min J."/>
            <person name="Poulain J."/>
            <person name="Wang J."/>
            <person name="Hatakeyama K."/>
            <person name="Wu K."/>
            <person name="Wang L."/>
            <person name="Fang L."/>
            <person name="Trick M."/>
            <person name="Links M.G."/>
            <person name="Zhao M."/>
            <person name="Jin M."/>
            <person name="Ramchiary N."/>
            <person name="Drou N."/>
            <person name="Berkman P.J."/>
            <person name="Cai Q."/>
            <person name="Huang Q."/>
            <person name="Li R."/>
            <person name="Tabata S."/>
            <person name="Cheng S."/>
            <person name="Zhang S."/>
            <person name="Zhang S."/>
            <person name="Huang S."/>
            <person name="Sato S."/>
            <person name="Sun S."/>
            <person name="Kwon S.J."/>
            <person name="Choi S.R."/>
            <person name="Lee T.H."/>
            <person name="Fan W."/>
            <person name="Zhao X."/>
            <person name="Tan X."/>
            <person name="Xu X."/>
            <person name="Wang Y."/>
            <person name="Qiu Y."/>
            <person name="Yin Y."/>
            <person name="Li Y."/>
            <person name="Du Y."/>
            <person name="Liao Y."/>
            <person name="Lim Y."/>
            <person name="Narusaka Y."/>
            <person name="Wang Y."/>
            <person name="Wang Z."/>
            <person name="Li Z."/>
            <person name="Wang Z."/>
            <person name="Xiong Z."/>
            <person name="Zhang Z."/>
        </authorList>
    </citation>
    <scope>NUCLEOTIDE SEQUENCE [LARGE SCALE GENOMIC DNA]</scope>
    <source>
        <strain evidence="2 3">cv. Chiifu-401-42</strain>
    </source>
</reference>
<keyword evidence="3" id="KW-1185">Reference proteome</keyword>